<dbReference type="GO" id="GO:0005886">
    <property type="term" value="C:plasma membrane"/>
    <property type="evidence" value="ECO:0007669"/>
    <property type="project" value="UniProtKB-SubCell"/>
</dbReference>
<dbReference type="OrthoDB" id="9780507at2"/>
<dbReference type="Proteomes" id="UP000240481">
    <property type="component" value="Unassembled WGS sequence"/>
</dbReference>
<evidence type="ECO:0000256" key="10">
    <source>
        <dbReference type="SAM" id="Phobius"/>
    </source>
</evidence>
<evidence type="ECO:0000256" key="3">
    <source>
        <dbReference type="ARBA" id="ARBA00022475"/>
    </source>
</evidence>
<name>A0A0J8V931_9GAMM</name>
<comment type="subcellular location">
    <subcellularLocation>
        <location evidence="1">Cell membrane</location>
        <topology evidence="1">Multi-pass membrane protein</topology>
    </subcellularLocation>
</comment>
<protein>
    <recommendedName>
        <fullName evidence="2">undecaprenyl-diphosphate phosphatase</fullName>
        <ecNumber evidence="2">3.6.1.27</ecNumber>
    </recommendedName>
    <alternativeName>
        <fullName evidence="8">Undecaprenyl pyrophosphate phosphatase</fullName>
    </alternativeName>
</protein>
<evidence type="ECO:0000256" key="1">
    <source>
        <dbReference type="ARBA" id="ARBA00004651"/>
    </source>
</evidence>
<dbReference type="InterPro" id="IPR036938">
    <property type="entry name" value="PAP2/HPO_sf"/>
</dbReference>
<dbReference type="AlphaFoldDB" id="A0A0J8V931"/>
<dbReference type="Pfam" id="PF01569">
    <property type="entry name" value="PAP2"/>
    <property type="match status" value="1"/>
</dbReference>
<evidence type="ECO:0000256" key="7">
    <source>
        <dbReference type="ARBA" id="ARBA00023136"/>
    </source>
</evidence>
<keyword evidence="6 10" id="KW-1133">Transmembrane helix</keyword>
<evidence type="ECO:0000256" key="8">
    <source>
        <dbReference type="ARBA" id="ARBA00032707"/>
    </source>
</evidence>
<dbReference type="GO" id="GO:0050380">
    <property type="term" value="F:undecaprenyl-diphosphatase activity"/>
    <property type="evidence" value="ECO:0007669"/>
    <property type="project" value="UniProtKB-EC"/>
</dbReference>
<keyword evidence="3" id="KW-1003">Cell membrane</keyword>
<dbReference type="Gene3D" id="1.20.144.10">
    <property type="entry name" value="Phosphatidic acid phosphatase type 2/haloperoxidase"/>
    <property type="match status" value="1"/>
</dbReference>
<dbReference type="RefSeq" id="WP_048899443.1">
    <property type="nucleotide sequence ID" value="NZ_AP024852.1"/>
</dbReference>
<evidence type="ECO:0000256" key="5">
    <source>
        <dbReference type="ARBA" id="ARBA00022801"/>
    </source>
</evidence>
<evidence type="ECO:0000313" key="12">
    <source>
        <dbReference type="EMBL" id="PSW22501.1"/>
    </source>
</evidence>
<feature type="transmembrane region" description="Helical" evidence="10">
    <location>
        <begin position="100"/>
        <end position="122"/>
    </location>
</feature>
<proteinExistence type="predicted"/>
<comment type="catalytic activity">
    <reaction evidence="9">
        <text>di-trans,octa-cis-undecaprenyl diphosphate + H2O = di-trans,octa-cis-undecaprenyl phosphate + phosphate + H(+)</text>
        <dbReference type="Rhea" id="RHEA:28094"/>
        <dbReference type="ChEBI" id="CHEBI:15377"/>
        <dbReference type="ChEBI" id="CHEBI:15378"/>
        <dbReference type="ChEBI" id="CHEBI:43474"/>
        <dbReference type="ChEBI" id="CHEBI:58405"/>
        <dbReference type="ChEBI" id="CHEBI:60392"/>
        <dbReference type="EC" id="3.6.1.27"/>
    </reaction>
</comment>
<keyword evidence="7 10" id="KW-0472">Membrane</keyword>
<keyword evidence="5" id="KW-0378">Hydrolase</keyword>
<feature type="transmembrane region" description="Helical" evidence="10">
    <location>
        <begin position="142"/>
        <end position="165"/>
    </location>
</feature>
<reference evidence="12 13" key="1">
    <citation type="submission" date="2018-01" db="EMBL/GenBank/DDBJ databases">
        <title>Whole genome sequencing of Histamine producing bacteria.</title>
        <authorList>
            <person name="Butler K."/>
        </authorList>
    </citation>
    <scope>NUCLEOTIDE SEQUENCE [LARGE SCALE GENOMIC DNA]</scope>
    <source>
        <strain evidence="12 13">DSM 24669</strain>
    </source>
</reference>
<evidence type="ECO:0000259" key="11">
    <source>
        <dbReference type="SMART" id="SM00014"/>
    </source>
</evidence>
<dbReference type="SMART" id="SM00014">
    <property type="entry name" value="acidPPc"/>
    <property type="match status" value="1"/>
</dbReference>
<keyword evidence="13" id="KW-1185">Reference proteome</keyword>
<keyword evidence="4 10" id="KW-0812">Transmembrane</keyword>
<dbReference type="PANTHER" id="PTHR14969:SF62">
    <property type="entry name" value="DECAPRENYLPHOSPHORYL-5-PHOSPHORIBOSE PHOSPHATASE RV3807C-RELATED"/>
    <property type="match status" value="1"/>
</dbReference>
<accession>A0A0J8V931</accession>
<evidence type="ECO:0000256" key="6">
    <source>
        <dbReference type="ARBA" id="ARBA00022989"/>
    </source>
</evidence>
<dbReference type="SUPFAM" id="SSF48317">
    <property type="entry name" value="Acid phosphatase/Vanadium-dependent haloperoxidase"/>
    <property type="match status" value="1"/>
</dbReference>
<comment type="caution">
    <text evidence="12">The sequence shown here is derived from an EMBL/GenBank/DDBJ whole genome shotgun (WGS) entry which is preliminary data.</text>
</comment>
<dbReference type="STRING" id="680026.AB733_14670"/>
<dbReference type="PANTHER" id="PTHR14969">
    <property type="entry name" value="SPHINGOSINE-1-PHOSPHATE PHOSPHOHYDROLASE"/>
    <property type="match status" value="1"/>
</dbReference>
<sequence length="168" mass="18565">MMMPAPIQRFDNAFSAMCLCHRYSQAVAAFSRHVSRTGDGPLYLIFALCAWWFDSAQGRELVVTGLTAFAIELPLYVVLKNSVKRSRPSHLPSFITPSDKYSLPSGHTAAAFIMAALITSYYPELAWLVWPWALLIGLSRVLLGVHYISDILVGAVFGLACFEFASLS</sequence>
<dbReference type="EMBL" id="PYLZ01000013">
    <property type="protein sequence ID" value="PSW22501.1"/>
    <property type="molecule type" value="Genomic_DNA"/>
</dbReference>
<evidence type="ECO:0000256" key="9">
    <source>
        <dbReference type="ARBA" id="ARBA00047594"/>
    </source>
</evidence>
<evidence type="ECO:0000313" key="13">
    <source>
        <dbReference type="Proteomes" id="UP000240481"/>
    </source>
</evidence>
<dbReference type="EC" id="3.6.1.27" evidence="2"/>
<gene>
    <name evidence="12" type="ORF">C9I94_20105</name>
</gene>
<feature type="domain" description="Phosphatidic acid phosphatase type 2/haloperoxidase" evidence="11">
    <location>
        <begin position="64"/>
        <end position="166"/>
    </location>
</feature>
<evidence type="ECO:0000256" key="4">
    <source>
        <dbReference type="ARBA" id="ARBA00022692"/>
    </source>
</evidence>
<evidence type="ECO:0000256" key="2">
    <source>
        <dbReference type="ARBA" id="ARBA00012374"/>
    </source>
</evidence>
<dbReference type="InterPro" id="IPR000326">
    <property type="entry name" value="PAP2/HPO"/>
</dbReference>
<organism evidence="12 13">
    <name type="scientific">Photobacterium swingsii</name>
    <dbReference type="NCBI Taxonomy" id="680026"/>
    <lineage>
        <taxon>Bacteria</taxon>
        <taxon>Pseudomonadati</taxon>
        <taxon>Pseudomonadota</taxon>
        <taxon>Gammaproteobacteria</taxon>
        <taxon>Vibrionales</taxon>
        <taxon>Vibrionaceae</taxon>
        <taxon>Photobacterium</taxon>
    </lineage>
</organism>